<name>A0A165RC67_9APHY</name>
<evidence type="ECO:0000256" key="1">
    <source>
        <dbReference type="SAM" id="Phobius"/>
    </source>
</evidence>
<dbReference type="OrthoDB" id="2756573at2759"/>
<keyword evidence="3" id="KW-1185">Reference proteome</keyword>
<reference evidence="2 3" key="1">
    <citation type="journal article" date="2016" name="Mol. Biol. Evol.">
        <title>Comparative Genomics of Early-Diverging Mushroom-Forming Fungi Provides Insights into the Origins of Lignocellulose Decay Capabilities.</title>
        <authorList>
            <person name="Nagy L.G."/>
            <person name="Riley R."/>
            <person name="Tritt A."/>
            <person name="Adam C."/>
            <person name="Daum C."/>
            <person name="Floudas D."/>
            <person name="Sun H."/>
            <person name="Yadav J.S."/>
            <person name="Pangilinan J."/>
            <person name="Larsson K.H."/>
            <person name="Matsuura K."/>
            <person name="Barry K."/>
            <person name="Labutti K."/>
            <person name="Kuo R."/>
            <person name="Ohm R.A."/>
            <person name="Bhattacharya S.S."/>
            <person name="Shirouzu T."/>
            <person name="Yoshinaga Y."/>
            <person name="Martin F.M."/>
            <person name="Grigoriev I.V."/>
            <person name="Hibbett D.S."/>
        </authorList>
    </citation>
    <scope>NUCLEOTIDE SEQUENCE [LARGE SCALE GENOMIC DNA]</scope>
    <source>
        <strain evidence="2 3">L-15889</strain>
    </source>
</reference>
<dbReference type="Proteomes" id="UP000076727">
    <property type="component" value="Unassembled WGS sequence"/>
</dbReference>
<feature type="transmembrane region" description="Helical" evidence="1">
    <location>
        <begin position="6"/>
        <end position="21"/>
    </location>
</feature>
<keyword evidence="1" id="KW-0812">Transmembrane</keyword>
<sequence length="185" mass="20453">MSSDLVVLLVTLYYVSPRPWVRARLSSRSISRVLLRNGILYFCVLAILNALEIILYLTSTTDYVNIFIAPTSTVVIARFLLNIREAAYAPDTTFKSTNSHDLSISTQSESDSGTGMWQSLDFTTKANDYSQGTLSSGTDVGSYDRYLYADDAEFEMYTLPMAPRGKGATQNRVAAVVPQPEHAAQ</sequence>
<dbReference type="STRING" id="1314783.A0A165RC67"/>
<accession>A0A165RC67</accession>
<feature type="transmembrane region" description="Helical" evidence="1">
    <location>
        <begin position="63"/>
        <end position="81"/>
    </location>
</feature>
<dbReference type="EMBL" id="KV429050">
    <property type="protein sequence ID" value="KZT70566.1"/>
    <property type="molecule type" value="Genomic_DNA"/>
</dbReference>
<evidence type="ECO:0000313" key="3">
    <source>
        <dbReference type="Proteomes" id="UP000076727"/>
    </source>
</evidence>
<feature type="transmembrane region" description="Helical" evidence="1">
    <location>
        <begin position="33"/>
        <end position="57"/>
    </location>
</feature>
<organism evidence="2 3">
    <name type="scientific">Daedalea quercina L-15889</name>
    <dbReference type="NCBI Taxonomy" id="1314783"/>
    <lineage>
        <taxon>Eukaryota</taxon>
        <taxon>Fungi</taxon>
        <taxon>Dikarya</taxon>
        <taxon>Basidiomycota</taxon>
        <taxon>Agaricomycotina</taxon>
        <taxon>Agaricomycetes</taxon>
        <taxon>Polyporales</taxon>
        <taxon>Fomitopsis</taxon>
    </lineage>
</organism>
<keyword evidence="1" id="KW-0472">Membrane</keyword>
<proteinExistence type="predicted"/>
<evidence type="ECO:0000313" key="2">
    <source>
        <dbReference type="EMBL" id="KZT70566.1"/>
    </source>
</evidence>
<keyword evidence="1" id="KW-1133">Transmembrane helix</keyword>
<protein>
    <submittedName>
        <fullName evidence="2">Uncharacterized protein</fullName>
    </submittedName>
</protein>
<dbReference type="AlphaFoldDB" id="A0A165RC67"/>
<gene>
    <name evidence="2" type="ORF">DAEQUDRAFT_174026</name>
</gene>